<evidence type="ECO:0000313" key="2">
    <source>
        <dbReference type="Proteomes" id="UP000271889"/>
    </source>
</evidence>
<protein>
    <submittedName>
        <fullName evidence="1">Uncharacterized protein</fullName>
    </submittedName>
</protein>
<organism evidence="1 2">
    <name type="scientific">Cylicostephanus goldi</name>
    <name type="common">Nematode worm</name>
    <dbReference type="NCBI Taxonomy" id="71465"/>
    <lineage>
        <taxon>Eukaryota</taxon>
        <taxon>Metazoa</taxon>
        <taxon>Ecdysozoa</taxon>
        <taxon>Nematoda</taxon>
        <taxon>Chromadorea</taxon>
        <taxon>Rhabditida</taxon>
        <taxon>Rhabditina</taxon>
        <taxon>Rhabditomorpha</taxon>
        <taxon>Strongyloidea</taxon>
        <taxon>Strongylidae</taxon>
        <taxon>Cylicostephanus</taxon>
    </lineage>
</organism>
<gene>
    <name evidence="1" type="ORF">CGOC_LOCUS12639</name>
</gene>
<dbReference type="EMBL" id="UYRV01124637">
    <property type="protein sequence ID" value="VDN34466.1"/>
    <property type="molecule type" value="Genomic_DNA"/>
</dbReference>
<keyword evidence="2" id="KW-1185">Reference proteome</keyword>
<reference evidence="1 2" key="1">
    <citation type="submission" date="2018-11" db="EMBL/GenBank/DDBJ databases">
        <authorList>
            <consortium name="Pathogen Informatics"/>
        </authorList>
    </citation>
    <scope>NUCLEOTIDE SEQUENCE [LARGE SCALE GENOMIC DNA]</scope>
</reference>
<sequence length="124" mass="13697">MFGSWEEGGGRCSPGRRIAPQHYIEEARTWAVGLGGGDEIVGRWPVSGGDSGDVEQSGLARKNITQNEVVVEESECVDKTSGWRDRRAFMWCARTGCAARFETPRLRRPKLHAADQFIAALFVS</sequence>
<proteinExistence type="predicted"/>
<accession>A0A3P7QUA6</accession>
<dbReference type="Proteomes" id="UP000271889">
    <property type="component" value="Unassembled WGS sequence"/>
</dbReference>
<name>A0A3P7QUA6_CYLGO</name>
<evidence type="ECO:0000313" key="1">
    <source>
        <dbReference type="EMBL" id="VDN34466.1"/>
    </source>
</evidence>
<dbReference type="AlphaFoldDB" id="A0A3P7QUA6"/>